<comment type="caution">
    <text evidence="2">The sequence shown here is derived from an EMBL/GenBank/DDBJ whole genome shotgun (WGS) entry which is preliminary data.</text>
</comment>
<evidence type="ECO:0008006" key="4">
    <source>
        <dbReference type="Google" id="ProtNLM"/>
    </source>
</evidence>
<dbReference type="EMBL" id="MFKX01000014">
    <property type="protein sequence ID" value="OGG57728.1"/>
    <property type="molecule type" value="Genomic_DNA"/>
</dbReference>
<dbReference type="SUPFAM" id="SSF53067">
    <property type="entry name" value="Actin-like ATPase domain"/>
    <property type="match status" value="1"/>
</dbReference>
<evidence type="ECO:0000256" key="1">
    <source>
        <dbReference type="ARBA" id="ARBA00006479"/>
    </source>
</evidence>
<reference evidence="2 3" key="1">
    <citation type="journal article" date="2016" name="Nat. Commun.">
        <title>Thousands of microbial genomes shed light on interconnected biogeochemical processes in an aquifer system.</title>
        <authorList>
            <person name="Anantharaman K."/>
            <person name="Brown C.T."/>
            <person name="Hug L.A."/>
            <person name="Sharon I."/>
            <person name="Castelle C.J."/>
            <person name="Probst A.J."/>
            <person name="Thomas B.C."/>
            <person name="Singh A."/>
            <person name="Wilkins M.J."/>
            <person name="Karaoz U."/>
            <person name="Brodie E.L."/>
            <person name="Williams K.H."/>
            <person name="Hubbard S.S."/>
            <person name="Banfield J.F."/>
        </authorList>
    </citation>
    <scope>NUCLEOTIDE SEQUENCE [LARGE SCALE GENOMIC DNA]</scope>
</reference>
<dbReference type="PANTHER" id="PTHR18964">
    <property type="entry name" value="ROK (REPRESSOR, ORF, KINASE) FAMILY"/>
    <property type="match status" value="1"/>
</dbReference>
<dbReference type="InterPro" id="IPR000600">
    <property type="entry name" value="ROK"/>
</dbReference>
<proteinExistence type="inferred from homology"/>
<name>A0A1F6D8H1_9BACT</name>
<protein>
    <recommendedName>
        <fullName evidence="4">ROK family protein</fullName>
    </recommendedName>
</protein>
<sequence length="267" mass="28115">MKVVFDIGGTSMRAASAESGKLGEVRKVSTPQTPQEGIPTLAALMRECAVGEPVEAAVGGFPGVVAGGTIHFAPNLPQWVGCVFAQELSRSLGAPAHVHNDADLAALGEAVYGAGKGSHIVVYAGVGTGIGCGRVVDGRIDSGVYDFEAGHQIVDVKGGVELEALVSGRAFEIRYKVHPSKAPREGYTEMTPVLAAGLYNMMLHWSPEVFVLGGSMMNEENGYRLADIVAALERLPKVYPKLPELRLAQFKETAGLNGAMALLSERK</sequence>
<dbReference type="Gene3D" id="3.30.420.40">
    <property type="match status" value="2"/>
</dbReference>
<dbReference type="PANTHER" id="PTHR18964:SF149">
    <property type="entry name" value="BIFUNCTIONAL UDP-N-ACETYLGLUCOSAMINE 2-EPIMERASE_N-ACETYLMANNOSAMINE KINASE"/>
    <property type="match status" value="1"/>
</dbReference>
<comment type="similarity">
    <text evidence="1">Belongs to the ROK (NagC/XylR) family.</text>
</comment>
<organism evidence="2 3">
    <name type="scientific">Candidatus Kaiserbacteria bacterium RIFCSPHIGHO2_01_FULL_55_17</name>
    <dbReference type="NCBI Taxonomy" id="1798484"/>
    <lineage>
        <taxon>Bacteria</taxon>
        <taxon>Candidatus Kaiseribacteriota</taxon>
    </lineage>
</organism>
<accession>A0A1F6D8H1</accession>
<dbReference type="Proteomes" id="UP000177958">
    <property type="component" value="Unassembled WGS sequence"/>
</dbReference>
<dbReference type="AlphaFoldDB" id="A0A1F6D8H1"/>
<evidence type="ECO:0000313" key="3">
    <source>
        <dbReference type="Proteomes" id="UP000177958"/>
    </source>
</evidence>
<evidence type="ECO:0000313" key="2">
    <source>
        <dbReference type="EMBL" id="OGG57728.1"/>
    </source>
</evidence>
<dbReference type="CDD" id="cd23763">
    <property type="entry name" value="ASKHA_ATPase_ROK"/>
    <property type="match status" value="1"/>
</dbReference>
<gene>
    <name evidence="2" type="ORF">A2853_02780</name>
</gene>
<dbReference type="Pfam" id="PF00480">
    <property type="entry name" value="ROK"/>
    <property type="match status" value="1"/>
</dbReference>
<dbReference type="InterPro" id="IPR043129">
    <property type="entry name" value="ATPase_NBD"/>
</dbReference>